<evidence type="ECO:0000259" key="2">
    <source>
        <dbReference type="Pfam" id="PF20183"/>
    </source>
</evidence>
<protein>
    <recommendedName>
        <fullName evidence="2">DUF6546 domain-containing protein</fullName>
    </recommendedName>
</protein>
<dbReference type="Pfam" id="PF20183">
    <property type="entry name" value="DUF6546"/>
    <property type="match status" value="1"/>
</dbReference>
<proteinExistence type="predicted"/>
<dbReference type="HOGENOM" id="CLU_1124539_0_0_1"/>
<dbReference type="AlphaFoldDB" id="M7SXU4"/>
<keyword evidence="4" id="KW-1185">Reference proteome</keyword>
<dbReference type="KEGG" id="ela:UCREL1_3597"/>
<dbReference type="Proteomes" id="UP000012174">
    <property type="component" value="Unassembled WGS sequence"/>
</dbReference>
<dbReference type="OrthoDB" id="5985073at2759"/>
<feature type="region of interest" description="Disordered" evidence="1">
    <location>
        <begin position="197"/>
        <end position="247"/>
    </location>
</feature>
<dbReference type="EMBL" id="KB706095">
    <property type="protein sequence ID" value="EMR69368.1"/>
    <property type="molecule type" value="Genomic_DNA"/>
</dbReference>
<evidence type="ECO:0000256" key="1">
    <source>
        <dbReference type="SAM" id="MobiDB-lite"/>
    </source>
</evidence>
<evidence type="ECO:0000313" key="3">
    <source>
        <dbReference type="EMBL" id="EMR69368.1"/>
    </source>
</evidence>
<feature type="domain" description="DUF6546" evidence="2">
    <location>
        <begin position="81"/>
        <end position="176"/>
    </location>
</feature>
<feature type="compositionally biased region" description="Acidic residues" evidence="1">
    <location>
        <begin position="222"/>
        <end position="247"/>
    </location>
</feature>
<organism evidence="3 4">
    <name type="scientific">Eutypa lata (strain UCR-EL1)</name>
    <name type="common">Grapevine dieback disease fungus</name>
    <name type="synonym">Eutypa armeniacae</name>
    <dbReference type="NCBI Taxonomy" id="1287681"/>
    <lineage>
        <taxon>Eukaryota</taxon>
        <taxon>Fungi</taxon>
        <taxon>Dikarya</taxon>
        <taxon>Ascomycota</taxon>
        <taxon>Pezizomycotina</taxon>
        <taxon>Sordariomycetes</taxon>
        <taxon>Xylariomycetidae</taxon>
        <taxon>Xylariales</taxon>
        <taxon>Diatrypaceae</taxon>
        <taxon>Eutypa</taxon>
    </lineage>
</organism>
<gene>
    <name evidence="3" type="ORF">UCREL1_3597</name>
</gene>
<reference evidence="4" key="1">
    <citation type="journal article" date="2013" name="Genome Announc.">
        <title>Draft genome sequence of the grapevine dieback fungus Eutypa lata UCR-EL1.</title>
        <authorList>
            <person name="Blanco-Ulate B."/>
            <person name="Rolshausen P.E."/>
            <person name="Cantu D."/>
        </authorList>
    </citation>
    <scope>NUCLEOTIDE SEQUENCE [LARGE SCALE GENOMIC DNA]</scope>
    <source>
        <strain evidence="4">UCR-EL1</strain>
    </source>
</reference>
<sequence length="247" mass="27578">MTKDGIDVLSCTLREVSHGLTTLKIRGPIGPQFFWPLKDSKADTPYWPNLRSLGGFLYVYLPGGTWLFKHAALDGTSCEVCAWRPNTEALNELYLAVAKAVSRMPRLEIMALRTTNRPMFHDFRFKVIGRRAYLRWHSTPKFEPSDQVLHLWEKVVESRDLELDVASYRADEADIGGDEFGIEFIGEHELDDGLWNSHEEEAEDDVSDGHDDADFGASNSDGDSESSGDDDADSSDGGDAETGDDEN</sequence>
<dbReference type="InterPro" id="IPR046676">
    <property type="entry name" value="DUF6546"/>
</dbReference>
<name>M7SXU4_EUTLA</name>
<dbReference type="STRING" id="1287681.M7SXU4"/>
<accession>M7SXU4</accession>
<evidence type="ECO:0000313" key="4">
    <source>
        <dbReference type="Proteomes" id="UP000012174"/>
    </source>
</evidence>